<dbReference type="SUPFAM" id="SSF46955">
    <property type="entry name" value="Putative DNA-binding domain"/>
    <property type="match status" value="1"/>
</dbReference>
<evidence type="ECO:0000313" key="2">
    <source>
        <dbReference type="EMBL" id="ANU77599.1"/>
    </source>
</evidence>
<dbReference type="InterPro" id="IPR009061">
    <property type="entry name" value="DNA-bd_dom_put_sf"/>
</dbReference>
<name>A0A1C7IGN2_9FIRM</name>
<dbReference type="OrthoDB" id="9799038at2"/>
<dbReference type="AlphaFoldDB" id="A0A1C7IGN2"/>
<sequence length="67" mass="7662">MDYMTLKEASEIWGVTPRWINYYCSSGRILGAIKMGTIWLIPKNAEKPIDGRTKQGRKLKNAEDTLC</sequence>
<feature type="region of interest" description="Disordered" evidence="1">
    <location>
        <begin position="48"/>
        <end position="67"/>
    </location>
</feature>
<gene>
    <name evidence="2" type="ORF">A4V09_18720</name>
</gene>
<dbReference type="STRING" id="1796616.A4V09_18720"/>
<dbReference type="EMBL" id="CP015405">
    <property type="protein sequence ID" value="ANU77599.1"/>
    <property type="molecule type" value="Genomic_DNA"/>
</dbReference>
<dbReference type="Proteomes" id="UP000092574">
    <property type="component" value="Chromosome"/>
</dbReference>
<proteinExistence type="predicted"/>
<dbReference type="RefSeq" id="WP_065543713.1">
    <property type="nucleotide sequence ID" value="NZ_CP015405.2"/>
</dbReference>
<dbReference type="KEGG" id="byl:A4V09_18720"/>
<reference evidence="2" key="1">
    <citation type="submission" date="2017-04" db="EMBL/GenBank/DDBJ databases">
        <title>Complete Genome Sequences of Twelve Strains of a Stable Defined Moderately Diverse Mouse Microbiota 2 (sDMDMm2).</title>
        <authorList>
            <person name="Uchimura Y."/>
            <person name="Wyss M."/>
            <person name="Brugiroux S."/>
            <person name="Limenitakis J.P."/>
            <person name="Stecher B."/>
            <person name="McCoy K.D."/>
            <person name="Macpherson A.J."/>
        </authorList>
    </citation>
    <scope>NUCLEOTIDE SEQUENCE</scope>
    <source>
        <strain evidence="2">YL58</strain>
    </source>
</reference>
<dbReference type="GO" id="GO:0003677">
    <property type="term" value="F:DNA binding"/>
    <property type="evidence" value="ECO:0007669"/>
    <property type="project" value="UniProtKB-KW"/>
</dbReference>
<organism evidence="2 3">
    <name type="scientific">Blautia pseudococcoides</name>
    <dbReference type="NCBI Taxonomy" id="1796616"/>
    <lineage>
        <taxon>Bacteria</taxon>
        <taxon>Bacillati</taxon>
        <taxon>Bacillota</taxon>
        <taxon>Clostridia</taxon>
        <taxon>Lachnospirales</taxon>
        <taxon>Lachnospiraceae</taxon>
        <taxon>Blautia</taxon>
    </lineage>
</organism>
<accession>A0A1C7IGN2</accession>
<evidence type="ECO:0000256" key="1">
    <source>
        <dbReference type="SAM" id="MobiDB-lite"/>
    </source>
</evidence>
<keyword evidence="2" id="KW-0238">DNA-binding</keyword>
<keyword evidence="3" id="KW-1185">Reference proteome</keyword>
<protein>
    <submittedName>
        <fullName evidence="2">DNA-binding protein</fullName>
    </submittedName>
</protein>
<evidence type="ECO:0000313" key="3">
    <source>
        <dbReference type="Proteomes" id="UP000092574"/>
    </source>
</evidence>